<proteinExistence type="inferred from homology"/>
<evidence type="ECO:0000256" key="2">
    <source>
        <dbReference type="ARBA" id="ARBA00004435"/>
    </source>
</evidence>
<evidence type="ECO:0000256" key="6">
    <source>
        <dbReference type="ARBA" id="ARBA00022475"/>
    </source>
</evidence>
<dbReference type="PANTHER" id="PTHR45113">
    <property type="entry name" value="JUNCTIONAL ADHESION MOLECULE A"/>
    <property type="match status" value="1"/>
</dbReference>
<comment type="similarity">
    <text evidence="3">Belongs to the immunoglobulin superfamily.</text>
</comment>
<accession>A0ABD1JH38</accession>
<keyword evidence="14" id="KW-1015">Disulfide bond</keyword>
<comment type="subcellular location">
    <subcellularLocation>
        <location evidence="2">Cell junction</location>
        <location evidence="2">Tight junction</location>
    </subcellularLocation>
    <subcellularLocation>
        <location evidence="1">Cell membrane</location>
        <topology evidence="1">Single-pass type I membrane protein</topology>
    </subcellularLocation>
</comment>
<feature type="domain" description="Ig-like" evidence="22">
    <location>
        <begin position="206"/>
        <end position="300"/>
    </location>
</feature>
<evidence type="ECO:0000256" key="14">
    <source>
        <dbReference type="ARBA" id="ARBA00023157"/>
    </source>
</evidence>
<dbReference type="InterPro" id="IPR042456">
    <property type="entry name" value="F11R"/>
</dbReference>
<evidence type="ECO:0000256" key="5">
    <source>
        <dbReference type="ARBA" id="ARBA00022427"/>
    </source>
</evidence>
<dbReference type="Gene3D" id="2.60.40.10">
    <property type="entry name" value="Immunoglobulins"/>
    <property type="match status" value="2"/>
</dbReference>
<keyword evidence="11" id="KW-0965">Cell junction</keyword>
<dbReference type="InterPro" id="IPR036179">
    <property type="entry name" value="Ig-like_dom_sf"/>
</dbReference>
<evidence type="ECO:0000256" key="16">
    <source>
        <dbReference type="ARBA" id="ARBA00023319"/>
    </source>
</evidence>
<evidence type="ECO:0000256" key="1">
    <source>
        <dbReference type="ARBA" id="ARBA00004251"/>
    </source>
</evidence>
<dbReference type="InterPro" id="IPR003598">
    <property type="entry name" value="Ig_sub2"/>
</dbReference>
<dbReference type="GO" id="GO:0005923">
    <property type="term" value="C:bicellular tight junction"/>
    <property type="evidence" value="ECO:0007669"/>
    <property type="project" value="UniProtKB-SubCell"/>
</dbReference>
<evidence type="ECO:0000256" key="7">
    <source>
        <dbReference type="ARBA" id="ARBA00022553"/>
    </source>
</evidence>
<evidence type="ECO:0000256" key="13">
    <source>
        <dbReference type="ARBA" id="ARBA00023136"/>
    </source>
</evidence>
<evidence type="ECO:0000256" key="20">
    <source>
        <dbReference type="SAM" id="Phobius"/>
    </source>
</evidence>
<evidence type="ECO:0000259" key="22">
    <source>
        <dbReference type="PROSITE" id="PS50835"/>
    </source>
</evidence>
<keyword evidence="7" id="KW-0597">Phosphoprotein</keyword>
<keyword evidence="15" id="KW-0325">Glycoprotein</keyword>
<keyword evidence="24" id="KW-1185">Reference proteome</keyword>
<evidence type="ECO:0000256" key="11">
    <source>
        <dbReference type="ARBA" id="ARBA00022949"/>
    </source>
</evidence>
<feature type="signal peptide" evidence="21">
    <location>
        <begin position="1"/>
        <end position="20"/>
    </location>
</feature>
<keyword evidence="5" id="KW-0796">Tight junction</keyword>
<dbReference type="Proteomes" id="UP001591681">
    <property type="component" value="Unassembled WGS sequence"/>
</dbReference>
<keyword evidence="12 20" id="KW-1133">Transmembrane helix</keyword>
<dbReference type="EMBL" id="JBHFQA010000015">
    <property type="protein sequence ID" value="KAL2086464.1"/>
    <property type="molecule type" value="Genomic_DNA"/>
</dbReference>
<feature type="chain" id="PRO_5044807436" description="Junctional adhesion molecule A" evidence="21">
    <location>
        <begin position="21"/>
        <end position="421"/>
    </location>
</feature>
<dbReference type="InterPro" id="IPR007110">
    <property type="entry name" value="Ig-like_dom"/>
</dbReference>
<feature type="transmembrane region" description="Helical" evidence="20">
    <location>
        <begin position="65"/>
        <end position="93"/>
    </location>
</feature>
<reference evidence="23 24" key="1">
    <citation type="submission" date="2024-09" db="EMBL/GenBank/DDBJ databases">
        <title>A chromosome-level genome assembly of Gray's grenadier anchovy, Coilia grayii.</title>
        <authorList>
            <person name="Fu Z."/>
        </authorList>
    </citation>
    <scope>NUCLEOTIDE SEQUENCE [LARGE SCALE GENOMIC DNA]</scope>
    <source>
        <strain evidence="23">G4</strain>
        <tissue evidence="23">Muscle</tissue>
    </source>
</reference>
<keyword evidence="13 20" id="KW-0472">Membrane</keyword>
<feature type="transmembrane region" description="Helical" evidence="20">
    <location>
        <begin position="42"/>
        <end position="58"/>
    </location>
</feature>
<dbReference type="Pfam" id="PF07686">
    <property type="entry name" value="V-set"/>
    <property type="match status" value="1"/>
</dbReference>
<comment type="caution">
    <text evidence="23">The sequence shown here is derived from an EMBL/GenBank/DDBJ whole genome shotgun (WGS) entry which is preliminary data.</text>
</comment>
<evidence type="ECO:0000256" key="12">
    <source>
        <dbReference type="ARBA" id="ARBA00022989"/>
    </source>
</evidence>
<protein>
    <recommendedName>
        <fullName evidence="4">Junctional adhesion molecule A</fullName>
    </recommendedName>
    <alternativeName>
        <fullName evidence="17">Junctional adhesion molecule 1</fullName>
    </alternativeName>
</protein>
<organism evidence="23 24">
    <name type="scientific">Coilia grayii</name>
    <name type="common">Gray's grenadier anchovy</name>
    <dbReference type="NCBI Taxonomy" id="363190"/>
    <lineage>
        <taxon>Eukaryota</taxon>
        <taxon>Metazoa</taxon>
        <taxon>Chordata</taxon>
        <taxon>Craniata</taxon>
        <taxon>Vertebrata</taxon>
        <taxon>Euteleostomi</taxon>
        <taxon>Actinopterygii</taxon>
        <taxon>Neopterygii</taxon>
        <taxon>Teleostei</taxon>
        <taxon>Clupei</taxon>
        <taxon>Clupeiformes</taxon>
        <taxon>Clupeoidei</taxon>
        <taxon>Engraulidae</taxon>
        <taxon>Coilinae</taxon>
        <taxon>Coilia</taxon>
    </lineage>
</organism>
<evidence type="ECO:0000256" key="21">
    <source>
        <dbReference type="SAM" id="SignalP"/>
    </source>
</evidence>
<evidence type="ECO:0000256" key="3">
    <source>
        <dbReference type="ARBA" id="ARBA00008637"/>
    </source>
</evidence>
<keyword evidence="8 20" id="KW-0812">Transmembrane</keyword>
<evidence type="ECO:0000313" key="23">
    <source>
        <dbReference type="EMBL" id="KAL2086464.1"/>
    </source>
</evidence>
<feature type="transmembrane region" description="Helical" evidence="20">
    <location>
        <begin position="313"/>
        <end position="334"/>
    </location>
</feature>
<dbReference type="GO" id="GO:0005886">
    <property type="term" value="C:plasma membrane"/>
    <property type="evidence" value="ECO:0007669"/>
    <property type="project" value="UniProtKB-SubCell"/>
</dbReference>
<dbReference type="InterPro" id="IPR013783">
    <property type="entry name" value="Ig-like_fold"/>
</dbReference>
<feature type="region of interest" description="Disordered" evidence="19">
    <location>
        <begin position="345"/>
        <end position="384"/>
    </location>
</feature>
<evidence type="ECO:0000256" key="18">
    <source>
        <dbReference type="ARBA" id="ARBA00046718"/>
    </source>
</evidence>
<keyword evidence="10" id="KW-0677">Repeat</keyword>
<dbReference type="AlphaFoldDB" id="A0ABD1JH38"/>
<evidence type="ECO:0000256" key="19">
    <source>
        <dbReference type="SAM" id="MobiDB-lite"/>
    </source>
</evidence>
<dbReference type="Pfam" id="PF13927">
    <property type="entry name" value="Ig_3"/>
    <property type="match status" value="1"/>
</dbReference>
<evidence type="ECO:0000256" key="8">
    <source>
        <dbReference type="ARBA" id="ARBA00022692"/>
    </source>
</evidence>
<evidence type="ECO:0000256" key="15">
    <source>
        <dbReference type="ARBA" id="ARBA00023180"/>
    </source>
</evidence>
<dbReference type="SMART" id="SM00409">
    <property type="entry name" value="IG"/>
    <property type="match status" value="2"/>
</dbReference>
<dbReference type="SMART" id="SM00408">
    <property type="entry name" value="IGc2"/>
    <property type="match status" value="2"/>
</dbReference>
<evidence type="ECO:0000256" key="4">
    <source>
        <dbReference type="ARBA" id="ARBA00016608"/>
    </source>
</evidence>
<dbReference type="InterPro" id="IPR003599">
    <property type="entry name" value="Ig_sub"/>
</dbReference>
<dbReference type="PROSITE" id="PS50835">
    <property type="entry name" value="IG_LIKE"/>
    <property type="match status" value="2"/>
</dbReference>
<dbReference type="InterPro" id="IPR013106">
    <property type="entry name" value="Ig_V-set"/>
</dbReference>
<keyword evidence="16" id="KW-0393">Immunoglobulin domain</keyword>
<keyword evidence="9 21" id="KW-0732">Signal</keyword>
<dbReference type="SUPFAM" id="SSF48726">
    <property type="entry name" value="Immunoglobulin"/>
    <property type="match status" value="2"/>
</dbReference>
<evidence type="ECO:0000256" key="17">
    <source>
        <dbReference type="ARBA" id="ARBA00030590"/>
    </source>
</evidence>
<sequence>MVLLCVVTIAMVLLCVVTIATVPLHVVTIANGSLPCCNHSNGSVVCVISANGFVVCSNHSNSSVVCVCVCVCVCVWSVLMVLLCVVTIATVVFRCTGTWAFTATTSTPTVNVEENKGADLKCTPSADFGPDARVEWKFQNIDAKQVSLVIYNGKPTERYEGRVEQYSGGLRFSRVNRKDTGLYICAVAGNGYSAEAKITLTVLVPPSVPLCRIPSSVKMGSNVKLVCTDTEASPPATYRWYKNNVPMPTDPSKFPNYSNMSYKLNPNTGTLVFPRVSQMDEGQYFCESTNSAGPPQRCVATKMAVYGVNTGGIVAGVIILLILLALLIVGLWFAHRKGYLTKMKERVSGSGPPNSAVYRPTSDYGDEEEVRSTTHTHTHTHTHSQLCITLPQTMETHTHTHTHTHTQLCIALPQTMEMKRR</sequence>
<dbReference type="FunFam" id="2.60.40.10:FF:000342">
    <property type="entry name" value="Junctional adhesion molecule A"/>
    <property type="match status" value="1"/>
</dbReference>
<gene>
    <name evidence="23" type="ORF">ACEWY4_017523</name>
</gene>
<comment type="subunit">
    <text evidence="18">Interacts with the ninth PDZ domain of MPDZ. Interacts with the first PDZ domain of PARD3. The association between PARD3 and PARD6B probably disrupts this interaction. Interacts with ITGAL (via I-domain). Interacts with CD151.</text>
</comment>
<dbReference type="PANTHER" id="PTHR45113:SF1">
    <property type="entry name" value="JUNCTIONAL ADHESION MOLECULE A"/>
    <property type="match status" value="1"/>
</dbReference>
<name>A0ABD1JH38_9TELE</name>
<keyword evidence="6" id="KW-1003">Cell membrane</keyword>
<evidence type="ECO:0000256" key="10">
    <source>
        <dbReference type="ARBA" id="ARBA00022737"/>
    </source>
</evidence>
<evidence type="ECO:0000256" key="9">
    <source>
        <dbReference type="ARBA" id="ARBA00022729"/>
    </source>
</evidence>
<feature type="domain" description="Ig-like" evidence="22">
    <location>
        <begin position="101"/>
        <end position="199"/>
    </location>
</feature>
<evidence type="ECO:0000313" key="24">
    <source>
        <dbReference type="Proteomes" id="UP001591681"/>
    </source>
</evidence>